<reference evidence="3 4" key="1">
    <citation type="submission" date="2024-02" db="EMBL/GenBank/DDBJ databases">
        <authorList>
            <person name="Chen Y."/>
            <person name="Shah S."/>
            <person name="Dougan E. K."/>
            <person name="Thang M."/>
            <person name="Chan C."/>
        </authorList>
    </citation>
    <scope>NUCLEOTIDE SEQUENCE [LARGE SCALE GENOMIC DNA]</scope>
</reference>
<evidence type="ECO:0008006" key="5">
    <source>
        <dbReference type="Google" id="ProtNLM"/>
    </source>
</evidence>
<sequence length="488" mass="52347">MPSSTGEVENLLADGPVITHGNRSLAWRFHGAWITGLCVVAAVVYFGAVPSFTASERSQADRPTPSVRGVNLAHQVNLVVEDDIVKKAEEMEKQNTAGPSPLEKQYAQAQAARAAAKAAAANAAAAPAAQPKPAAPAAEVPAAPAAGAAAHPPATGAQPAHLSAAAPAQPAANVPAAQKPAAAVAEPEKAEACATATPGDTCYKAVLWAKWIGLIEHPDWYPGLHRATANRKAIQDWLHKHKQGSCKKPCDEASYPVPEVGKGKPSLFCISVARMGPEMDTMFMQRQIGAGIFACDGHAVYSDTSVDIDGFKTTLIPSTASGVSTDQTAANSQVFMNTWMSLLTSTKWYEFDFIAKVDPDCVFFPARLRGHVHNYVGQNVFFLNCGKYVPATMYGALEVYSKSSLGAYLASHKRCESSFPFNAWGEDKYMTNCLEMLGCKSVVDFGNFLHDERCWGVDCGNKQAVAFHAFKEVNHWYNCWLLSNHNGF</sequence>
<protein>
    <recommendedName>
        <fullName evidence="5">Hexosyltransferase</fullName>
    </recommendedName>
</protein>
<evidence type="ECO:0000313" key="4">
    <source>
        <dbReference type="Proteomes" id="UP001642484"/>
    </source>
</evidence>
<comment type="caution">
    <text evidence="3">The sequence shown here is derived from an EMBL/GenBank/DDBJ whole genome shotgun (WGS) entry which is preliminary data.</text>
</comment>
<feature type="region of interest" description="Disordered" evidence="1">
    <location>
        <begin position="135"/>
        <end position="173"/>
    </location>
</feature>
<keyword evidence="2" id="KW-0812">Transmembrane</keyword>
<gene>
    <name evidence="3" type="ORF">CCMP2556_LOCUS31002</name>
</gene>
<feature type="transmembrane region" description="Helical" evidence="2">
    <location>
        <begin position="32"/>
        <end position="52"/>
    </location>
</feature>
<keyword evidence="2" id="KW-1133">Transmembrane helix</keyword>
<evidence type="ECO:0000313" key="3">
    <source>
        <dbReference type="EMBL" id="CAK9063063.1"/>
    </source>
</evidence>
<evidence type="ECO:0000256" key="1">
    <source>
        <dbReference type="SAM" id="MobiDB-lite"/>
    </source>
</evidence>
<keyword evidence="4" id="KW-1185">Reference proteome</keyword>
<evidence type="ECO:0000256" key="2">
    <source>
        <dbReference type="SAM" id="Phobius"/>
    </source>
</evidence>
<dbReference type="Proteomes" id="UP001642484">
    <property type="component" value="Unassembled WGS sequence"/>
</dbReference>
<organism evidence="3 4">
    <name type="scientific">Durusdinium trenchii</name>
    <dbReference type="NCBI Taxonomy" id="1381693"/>
    <lineage>
        <taxon>Eukaryota</taxon>
        <taxon>Sar</taxon>
        <taxon>Alveolata</taxon>
        <taxon>Dinophyceae</taxon>
        <taxon>Suessiales</taxon>
        <taxon>Symbiodiniaceae</taxon>
        <taxon>Durusdinium</taxon>
    </lineage>
</organism>
<keyword evidence="2" id="KW-0472">Membrane</keyword>
<accession>A0ABP0NI10</accession>
<dbReference type="EMBL" id="CAXAMN010021751">
    <property type="protein sequence ID" value="CAK9063063.1"/>
    <property type="molecule type" value="Genomic_DNA"/>
</dbReference>
<name>A0ABP0NI10_9DINO</name>
<proteinExistence type="predicted"/>